<dbReference type="EMBL" id="BK016174">
    <property type="protein sequence ID" value="DAF99873.1"/>
    <property type="molecule type" value="Genomic_DNA"/>
</dbReference>
<dbReference type="Pfam" id="PF04586">
    <property type="entry name" value="Peptidase_S78"/>
    <property type="match status" value="1"/>
</dbReference>
<organism evidence="8">
    <name type="scientific">Siphoviridae sp. ctJT77</name>
    <dbReference type="NCBI Taxonomy" id="2825432"/>
    <lineage>
        <taxon>Viruses</taxon>
        <taxon>Duplodnaviria</taxon>
        <taxon>Heunggongvirae</taxon>
        <taxon>Uroviricota</taxon>
        <taxon>Caudoviricetes</taxon>
    </lineage>
</organism>
<evidence type="ECO:0000256" key="2">
    <source>
        <dbReference type="ARBA" id="ARBA00022670"/>
    </source>
</evidence>
<keyword evidence="1" id="KW-1188">Viral release from host cell</keyword>
<keyword evidence="3" id="KW-0378">Hydrolase</keyword>
<name>A0A8S5UZE8_9CAUD</name>
<evidence type="ECO:0000256" key="4">
    <source>
        <dbReference type="ARBA" id="ARBA00022950"/>
    </source>
</evidence>
<evidence type="ECO:0000256" key="1">
    <source>
        <dbReference type="ARBA" id="ARBA00022612"/>
    </source>
</evidence>
<evidence type="ECO:0000256" key="3">
    <source>
        <dbReference type="ARBA" id="ARBA00022801"/>
    </source>
</evidence>
<keyword evidence="2" id="KW-0645">Protease</keyword>
<keyword evidence="5" id="KW-1273">Viral capsid maturation</keyword>
<dbReference type="SUPFAM" id="SSF56563">
    <property type="entry name" value="Major capsid protein gp5"/>
    <property type="match status" value="1"/>
</dbReference>
<dbReference type="GO" id="GO:0046797">
    <property type="term" value="P:viral procapsid maturation"/>
    <property type="evidence" value="ECO:0007669"/>
    <property type="project" value="UniProtKB-KW"/>
</dbReference>
<sequence>MPYDFEGWATKNDLECADGLTIKKDAFRVNDGKTVPLVWNHQHNKVTDVLGHAVLENRDEGVYAHCSFNNTQAGRDAKEAVLHGDVTALSIWANNLHQVGMDILHGVIREVSLVLAGANPGAFIESVLAHGEQICEGEDEGIFYTNEGIFLCHGEVKDPEKKEEETMEGNQKKEPEKKDEGGSKKTVQEVLNGMSDEQKAAVGIIVEQAVKDAKNKDGEKKEEPPKDDKEEKEMKHNIFEGQQPRQVISHSDMEQIMKDAKRIGSLKEAVNSHIESGVLQHSLDTTGMTVATGSQNYGFNDPSMLFPDYKSVTNQPEWISRNMDWVNKLMSKIHHSPFSRIKSLYANITEDEARAKGYIKGKLKKEEVFTTLKRTTDPQTIYKKQKLDRDDVIDITDFDVIAWIKAEMRVMLDEEIARAILIGDGRLASSDDKISEDHIRPIAKDVPLFNTIVKVSVPKAATEEEIAKATIKAIIRARKNYKGSGKPDFWTTENTVTEMLLLEDTTGRAIYETESALATKLRVNELITVEPMEGTTISLTEGESVSKTTTEYPLIGVVVNMADYNVGADKGGAVSLFDDFDIDYNQMKYLIETRISGALIKPFSALTIVLDRAAS</sequence>
<dbReference type="GO" id="GO:0006508">
    <property type="term" value="P:proteolysis"/>
    <property type="evidence" value="ECO:0007669"/>
    <property type="project" value="UniProtKB-KW"/>
</dbReference>
<reference evidence="8" key="1">
    <citation type="journal article" date="2021" name="Proc. Natl. Acad. Sci. U.S.A.">
        <title>A Catalog of Tens of Thousands of Viruses from Human Metagenomes Reveals Hidden Associations with Chronic Diseases.</title>
        <authorList>
            <person name="Tisza M.J."/>
            <person name="Buck C.B."/>
        </authorList>
    </citation>
    <scope>NUCLEOTIDE SEQUENCE</scope>
    <source>
        <strain evidence="8">CtJT77</strain>
    </source>
</reference>
<evidence type="ECO:0000256" key="5">
    <source>
        <dbReference type="ARBA" id="ARBA00023045"/>
    </source>
</evidence>
<dbReference type="InterPro" id="IPR054613">
    <property type="entry name" value="Peptidase_S78_dom"/>
</dbReference>
<keyword evidence="4" id="KW-0118">Viral capsid assembly</keyword>
<evidence type="ECO:0000259" key="7">
    <source>
        <dbReference type="Pfam" id="PF04586"/>
    </source>
</evidence>
<evidence type="ECO:0000313" key="8">
    <source>
        <dbReference type="EMBL" id="DAF99873.1"/>
    </source>
</evidence>
<evidence type="ECO:0000256" key="6">
    <source>
        <dbReference type="SAM" id="MobiDB-lite"/>
    </source>
</evidence>
<dbReference type="GO" id="GO:0008233">
    <property type="term" value="F:peptidase activity"/>
    <property type="evidence" value="ECO:0007669"/>
    <property type="project" value="UniProtKB-KW"/>
</dbReference>
<feature type="region of interest" description="Disordered" evidence="6">
    <location>
        <begin position="157"/>
        <end position="185"/>
    </location>
</feature>
<proteinExistence type="predicted"/>
<accession>A0A8S5UZE8</accession>
<protein>
    <submittedName>
        <fullName evidence="8">Major capsid protein</fullName>
    </submittedName>
</protein>
<feature type="region of interest" description="Disordered" evidence="6">
    <location>
        <begin position="212"/>
        <end position="233"/>
    </location>
</feature>
<feature type="domain" description="Prohead serine protease" evidence="7">
    <location>
        <begin position="21"/>
        <end position="91"/>
    </location>
</feature>